<dbReference type="Gene3D" id="3.40.50.10140">
    <property type="entry name" value="Toll/interleukin-1 receptor homology (TIR) domain"/>
    <property type="match status" value="1"/>
</dbReference>
<accession>A0A951UBC5</accession>
<dbReference type="PROSITE" id="PS50104">
    <property type="entry name" value="TIR"/>
    <property type="match status" value="1"/>
</dbReference>
<reference evidence="2" key="1">
    <citation type="submission" date="2021-05" db="EMBL/GenBank/DDBJ databases">
        <authorList>
            <person name="Pietrasiak N."/>
            <person name="Ward R."/>
            <person name="Stajich J.E."/>
            <person name="Kurbessoian T."/>
        </authorList>
    </citation>
    <scope>NUCLEOTIDE SEQUENCE</scope>
    <source>
        <strain evidence="2">CPER-KK1</strain>
    </source>
</reference>
<organism evidence="2 3">
    <name type="scientific">Symplocastrum torsivum CPER-KK1</name>
    <dbReference type="NCBI Taxonomy" id="450513"/>
    <lineage>
        <taxon>Bacteria</taxon>
        <taxon>Bacillati</taxon>
        <taxon>Cyanobacteriota</taxon>
        <taxon>Cyanophyceae</taxon>
        <taxon>Oscillatoriophycideae</taxon>
        <taxon>Oscillatoriales</taxon>
        <taxon>Microcoleaceae</taxon>
        <taxon>Symplocastrum</taxon>
    </lineage>
</organism>
<name>A0A951UBC5_9CYAN</name>
<dbReference type="Proteomes" id="UP000753908">
    <property type="component" value="Unassembled WGS sequence"/>
</dbReference>
<dbReference type="Gene3D" id="3.40.50.300">
    <property type="entry name" value="P-loop containing nucleotide triphosphate hydrolases"/>
    <property type="match status" value="1"/>
</dbReference>
<feature type="domain" description="TIR" evidence="1">
    <location>
        <begin position="214"/>
        <end position="344"/>
    </location>
</feature>
<dbReference type="AlphaFoldDB" id="A0A951UBC5"/>
<dbReference type="InterPro" id="IPR009003">
    <property type="entry name" value="Peptidase_S1_PA"/>
</dbReference>
<sequence>MSWELVKTCTVAIAAFAAPPRAIASSEEGRIWGTGFFISPEGHLLTCAHVVEDAGGWEQVRVNGQPVSLVYLGDRTQDDFAILQVSDYQGQAVPLSLTFEPMNRFLSIGYGRPDFPEGASIDGTITDLNSQSNFGNLPMLRLRIKADAQRVQGGYSGSPVFDAESQRVIGLIAAFDYTEGALAVPLATVLQKWSSLERFLNPQPTVPPLEPTGQRARVFISYRSQDPDLTLAQQFYEGLKAAGHEAFMAGESIRLGENWPERIDRELERCDYFLLLLSDKSATSEMVTEEVRRARELRERRSEHKPIILPIRVNFPIDSPLNYDLRGYLQRIQQREWHSPADTPVILPEILSLLASSEAPAPAESPEIALPVVDSPERPPLPVAEPEVHREPGGSVPLTSSLYVERPPIEVDCYEEILQSGALIRIKAPRQMGKTSLMARILNHAKEQGYQTIPITLQRADSALLSDLDRFLRWFCEQVGRRLKKLNQLEEYWSGYGSKDKCIAYFEECLLEELDTPLVIGLDEVDRVFPHREIADDFFALLRSWYEFARYGDMNSELWEKLRLVVVHSTEVYVPLDINQSPFNVGTNIELPEFTSTQVQDLAGRYGLSWSTHQVEQLMTLVGGHPYLVRKALYHIRRQDAILEELEQTAPTEAGIYSDHLRRHLWNLRQYPSLAQAFRQVVIKNKPVELDAESAFKLDSMGLVTLQGNDVTPRCDLYRYYFREHLGNQK</sequence>
<comment type="caution">
    <text evidence="2">The sequence shown here is derived from an EMBL/GenBank/DDBJ whole genome shotgun (WGS) entry which is preliminary data.</text>
</comment>
<dbReference type="SMART" id="SM00255">
    <property type="entry name" value="TIR"/>
    <property type="match status" value="1"/>
</dbReference>
<gene>
    <name evidence="2" type="ORF">KME25_20535</name>
</gene>
<dbReference type="EMBL" id="JAHHIF010000030">
    <property type="protein sequence ID" value="MBW4546807.1"/>
    <property type="molecule type" value="Genomic_DNA"/>
</dbReference>
<dbReference type="Pfam" id="PF13676">
    <property type="entry name" value="TIR_2"/>
    <property type="match status" value="1"/>
</dbReference>
<dbReference type="Pfam" id="PF14516">
    <property type="entry name" value="AAA_35"/>
    <property type="match status" value="1"/>
</dbReference>
<evidence type="ECO:0000313" key="3">
    <source>
        <dbReference type="Proteomes" id="UP000753908"/>
    </source>
</evidence>
<dbReference type="InterPro" id="IPR035897">
    <property type="entry name" value="Toll_tir_struct_dom_sf"/>
</dbReference>
<reference evidence="2" key="2">
    <citation type="journal article" date="2022" name="Microbiol. Resour. Announc.">
        <title>Metagenome Sequencing to Explore Phylogenomics of Terrestrial Cyanobacteria.</title>
        <authorList>
            <person name="Ward R.D."/>
            <person name="Stajich J.E."/>
            <person name="Johansen J.R."/>
            <person name="Huntemann M."/>
            <person name="Clum A."/>
            <person name="Foster B."/>
            <person name="Foster B."/>
            <person name="Roux S."/>
            <person name="Palaniappan K."/>
            <person name="Varghese N."/>
            <person name="Mukherjee S."/>
            <person name="Reddy T.B.K."/>
            <person name="Daum C."/>
            <person name="Copeland A."/>
            <person name="Chen I.A."/>
            <person name="Ivanova N.N."/>
            <person name="Kyrpides N.C."/>
            <person name="Shapiro N."/>
            <person name="Eloe-Fadrosh E.A."/>
            <person name="Pietrasiak N."/>
        </authorList>
    </citation>
    <scope>NUCLEOTIDE SEQUENCE</scope>
    <source>
        <strain evidence="2">CPER-KK1</strain>
    </source>
</reference>
<dbReference type="GO" id="GO:0007165">
    <property type="term" value="P:signal transduction"/>
    <property type="evidence" value="ECO:0007669"/>
    <property type="project" value="InterPro"/>
</dbReference>
<dbReference type="InterPro" id="IPR000157">
    <property type="entry name" value="TIR_dom"/>
</dbReference>
<dbReference type="SUPFAM" id="SSF52540">
    <property type="entry name" value="P-loop containing nucleoside triphosphate hydrolases"/>
    <property type="match status" value="1"/>
</dbReference>
<evidence type="ECO:0000313" key="2">
    <source>
        <dbReference type="EMBL" id="MBW4546807.1"/>
    </source>
</evidence>
<dbReference type="Pfam" id="PF13365">
    <property type="entry name" value="Trypsin_2"/>
    <property type="match status" value="1"/>
</dbReference>
<dbReference type="SUPFAM" id="SSF52200">
    <property type="entry name" value="Toll/Interleukin receptor TIR domain"/>
    <property type="match status" value="1"/>
</dbReference>
<dbReference type="SUPFAM" id="SSF50494">
    <property type="entry name" value="Trypsin-like serine proteases"/>
    <property type="match status" value="1"/>
</dbReference>
<dbReference type="InterPro" id="IPR027417">
    <property type="entry name" value="P-loop_NTPase"/>
</dbReference>
<proteinExistence type="predicted"/>
<evidence type="ECO:0000259" key="1">
    <source>
        <dbReference type="PROSITE" id="PS50104"/>
    </source>
</evidence>
<dbReference type="Gene3D" id="2.40.10.120">
    <property type="match status" value="1"/>
</dbReference>
<protein>
    <submittedName>
        <fullName evidence="2">AAA-like domain-containing protein</fullName>
    </submittedName>
</protein>